<evidence type="ECO:0000256" key="1">
    <source>
        <dbReference type="SAM" id="SignalP"/>
    </source>
</evidence>
<keyword evidence="1" id="KW-0732">Signal</keyword>
<feature type="non-terminal residue" evidence="2">
    <location>
        <position position="1"/>
    </location>
</feature>
<dbReference type="Proteomes" id="UP001151699">
    <property type="component" value="Chromosome B"/>
</dbReference>
<protein>
    <submittedName>
        <fullName evidence="2">Selenium-binding protein 2</fullName>
    </submittedName>
</protein>
<comment type="caution">
    <text evidence="2">The sequence shown here is derived from an EMBL/GenBank/DDBJ whole genome shotgun (WGS) entry which is preliminary data.</text>
</comment>
<organism evidence="2 3">
    <name type="scientific">Pseudolycoriella hygida</name>
    <dbReference type="NCBI Taxonomy" id="35572"/>
    <lineage>
        <taxon>Eukaryota</taxon>
        <taxon>Metazoa</taxon>
        <taxon>Ecdysozoa</taxon>
        <taxon>Arthropoda</taxon>
        <taxon>Hexapoda</taxon>
        <taxon>Insecta</taxon>
        <taxon>Pterygota</taxon>
        <taxon>Neoptera</taxon>
        <taxon>Endopterygota</taxon>
        <taxon>Diptera</taxon>
        <taxon>Nematocera</taxon>
        <taxon>Sciaroidea</taxon>
        <taxon>Sciaridae</taxon>
        <taxon>Pseudolycoriella</taxon>
    </lineage>
</organism>
<evidence type="ECO:0000313" key="2">
    <source>
        <dbReference type="EMBL" id="KAJ6644028.1"/>
    </source>
</evidence>
<evidence type="ECO:0000313" key="3">
    <source>
        <dbReference type="Proteomes" id="UP001151699"/>
    </source>
</evidence>
<sequence>MFIGLKTLVVITLILASATDGISFRSVLYVWTGQDPSVRDASDFVAVVDFNERSPTYGSIIRRVPLVSDPSNGIGQAKNEPHHSSISLNRRYYVTGGLLSFLSKQKEILTHIRPKKN</sequence>
<feature type="chain" id="PRO_5040230915" evidence="1">
    <location>
        <begin position="22"/>
        <end position="117"/>
    </location>
</feature>
<dbReference type="EMBL" id="WJQU01000002">
    <property type="protein sequence ID" value="KAJ6644028.1"/>
    <property type="molecule type" value="Genomic_DNA"/>
</dbReference>
<gene>
    <name evidence="2" type="primary">SBP2</name>
    <name evidence="2" type="ORF">Bhyg_08994</name>
</gene>
<accession>A0A9Q0N5N2</accession>
<dbReference type="AlphaFoldDB" id="A0A9Q0N5N2"/>
<proteinExistence type="predicted"/>
<name>A0A9Q0N5N2_9DIPT</name>
<keyword evidence="3" id="KW-1185">Reference proteome</keyword>
<reference evidence="2" key="1">
    <citation type="submission" date="2022-07" db="EMBL/GenBank/DDBJ databases">
        <authorList>
            <person name="Trinca V."/>
            <person name="Uliana J.V.C."/>
            <person name="Torres T.T."/>
            <person name="Ward R.J."/>
            <person name="Monesi N."/>
        </authorList>
    </citation>
    <scope>NUCLEOTIDE SEQUENCE</scope>
    <source>
        <strain evidence="2">HSMRA1968</strain>
        <tissue evidence="2">Whole embryos</tissue>
    </source>
</reference>
<feature type="signal peptide" evidence="1">
    <location>
        <begin position="1"/>
        <end position="21"/>
    </location>
</feature>